<dbReference type="InterPro" id="IPR026960">
    <property type="entry name" value="RVT-Znf"/>
</dbReference>
<organism evidence="3">
    <name type="scientific">Sesamum latifolium</name>
    <dbReference type="NCBI Taxonomy" id="2727402"/>
    <lineage>
        <taxon>Eukaryota</taxon>
        <taxon>Viridiplantae</taxon>
        <taxon>Streptophyta</taxon>
        <taxon>Embryophyta</taxon>
        <taxon>Tracheophyta</taxon>
        <taxon>Spermatophyta</taxon>
        <taxon>Magnoliopsida</taxon>
        <taxon>eudicotyledons</taxon>
        <taxon>Gunneridae</taxon>
        <taxon>Pentapetalae</taxon>
        <taxon>asterids</taxon>
        <taxon>lamiids</taxon>
        <taxon>Lamiales</taxon>
        <taxon>Pedaliaceae</taxon>
        <taxon>Sesamum</taxon>
    </lineage>
</organism>
<reference evidence="3" key="1">
    <citation type="submission" date="2020-06" db="EMBL/GenBank/DDBJ databases">
        <authorList>
            <person name="Li T."/>
            <person name="Hu X."/>
            <person name="Zhang T."/>
            <person name="Song X."/>
            <person name="Zhang H."/>
            <person name="Dai N."/>
            <person name="Sheng W."/>
            <person name="Hou X."/>
            <person name="Wei L."/>
        </authorList>
    </citation>
    <scope>NUCLEOTIDE SEQUENCE</scope>
    <source>
        <strain evidence="3">KEN1</strain>
        <tissue evidence="3">Leaf</tissue>
    </source>
</reference>
<proteinExistence type="predicted"/>
<dbReference type="Pfam" id="PF13966">
    <property type="entry name" value="zf-RVT"/>
    <property type="match status" value="1"/>
</dbReference>
<evidence type="ECO:0008006" key="4">
    <source>
        <dbReference type="Google" id="ProtNLM"/>
    </source>
</evidence>
<reference evidence="3" key="2">
    <citation type="journal article" date="2024" name="Plant">
        <title>Genomic evolution and insights into agronomic trait innovations of Sesamum species.</title>
        <authorList>
            <person name="Miao H."/>
            <person name="Wang L."/>
            <person name="Qu L."/>
            <person name="Liu H."/>
            <person name="Sun Y."/>
            <person name="Le M."/>
            <person name="Wang Q."/>
            <person name="Wei S."/>
            <person name="Zheng Y."/>
            <person name="Lin W."/>
            <person name="Duan Y."/>
            <person name="Cao H."/>
            <person name="Xiong S."/>
            <person name="Wang X."/>
            <person name="Wei L."/>
            <person name="Li C."/>
            <person name="Ma Q."/>
            <person name="Ju M."/>
            <person name="Zhao R."/>
            <person name="Li G."/>
            <person name="Mu C."/>
            <person name="Tian Q."/>
            <person name="Mei H."/>
            <person name="Zhang T."/>
            <person name="Gao T."/>
            <person name="Zhang H."/>
        </authorList>
    </citation>
    <scope>NUCLEOTIDE SEQUENCE</scope>
    <source>
        <strain evidence="3">KEN1</strain>
    </source>
</reference>
<comment type="caution">
    <text evidence="3">The sequence shown here is derived from an EMBL/GenBank/DDBJ whole genome shotgun (WGS) entry which is preliminary data.</text>
</comment>
<dbReference type="AlphaFoldDB" id="A0AAW2VCT8"/>
<evidence type="ECO:0000313" key="3">
    <source>
        <dbReference type="EMBL" id="KAL0427354.1"/>
    </source>
</evidence>
<dbReference type="PANTHER" id="PTHR46890">
    <property type="entry name" value="NON-LTR RETROLELEMENT REVERSE TRANSCRIPTASE-LIKE PROTEIN-RELATED"/>
    <property type="match status" value="1"/>
</dbReference>
<protein>
    <recommendedName>
        <fullName evidence="4">Reverse transcriptase</fullName>
    </recommendedName>
</protein>
<dbReference type="EMBL" id="JACGWN010000010">
    <property type="protein sequence ID" value="KAL0427354.1"/>
    <property type="molecule type" value="Genomic_DNA"/>
</dbReference>
<feature type="domain" description="Reverse transcriptase zinc-binding" evidence="2">
    <location>
        <begin position="399"/>
        <end position="483"/>
    </location>
</feature>
<gene>
    <name evidence="3" type="ORF">Slati_2910200</name>
</gene>
<evidence type="ECO:0000259" key="1">
    <source>
        <dbReference type="Pfam" id="PF00078"/>
    </source>
</evidence>
<dbReference type="PANTHER" id="PTHR46890:SF48">
    <property type="entry name" value="RNA-DIRECTED DNA POLYMERASE"/>
    <property type="match status" value="1"/>
</dbReference>
<name>A0AAW2VCT8_9LAMI</name>
<dbReference type="Pfam" id="PF00078">
    <property type="entry name" value="RVT_1"/>
    <property type="match status" value="1"/>
</dbReference>
<sequence>MDAALGFIEQRATTAMNDELSQPFTSEEITLALKQMHPLKSPGLDDMSPIFYQKYWSIVGSEVCNLILDFLNNSSLNLLINFTHIVLIPKWPNPSNMTQFRPISVCNVIYKLASKVIANRIKPFLGALVSDSQSAFIPGRLIMDNVLLAYELNHFLKQKIWGKKGHASIKLDAKVFSGLICKAESEATEEALSRFQLVLTSFEAASGLQINKQKSAMVFSRNVEVEARSVLARALGVNVVSKHDKYLGLPLVTGHSKKEMFEGIKECIWKKLHIWSSKQLSQAGLAVLLKIVLQTIPTYAMSYFRVLDTYLNEWLREFNIALLKKKAWRVAIGLGGVLDSVLGYKYFLQCSFFESRLGSSPSYTWRSVWGTRDVLASGLPWKDGERDSLVWHFERQGRFSVRSAYRVASRFREEAECSVRAQSWDFLCSSKAPPRVLLFAWRCAHDALSTTVHLRRCGIRLDDGRGCCGTEAEDVLHVLFYCSRHDWFGTFSDCPVRLSTVPRRARKAGSERSTESGSIGLGPISHRLLVDLKAT</sequence>
<feature type="domain" description="Reverse transcriptase" evidence="1">
    <location>
        <begin position="95"/>
        <end position="156"/>
    </location>
</feature>
<dbReference type="InterPro" id="IPR052343">
    <property type="entry name" value="Retrotransposon-Effector_Assoc"/>
</dbReference>
<evidence type="ECO:0000259" key="2">
    <source>
        <dbReference type="Pfam" id="PF13966"/>
    </source>
</evidence>
<accession>A0AAW2VCT8</accession>
<dbReference type="InterPro" id="IPR000477">
    <property type="entry name" value="RT_dom"/>
</dbReference>